<dbReference type="AlphaFoldDB" id="M2RAQ7"/>
<reference evidence="2 3" key="1">
    <citation type="journal article" date="2012" name="Proc. Natl. Acad. Sci. U.S.A.">
        <title>Comparative genomics of Ceriporiopsis subvermispora and Phanerochaete chrysosporium provide insight into selective ligninolysis.</title>
        <authorList>
            <person name="Fernandez-Fueyo E."/>
            <person name="Ruiz-Duenas F.J."/>
            <person name="Ferreira P."/>
            <person name="Floudas D."/>
            <person name="Hibbett D.S."/>
            <person name="Canessa P."/>
            <person name="Larrondo L.F."/>
            <person name="James T.Y."/>
            <person name="Seelenfreund D."/>
            <person name="Lobos S."/>
            <person name="Polanco R."/>
            <person name="Tello M."/>
            <person name="Honda Y."/>
            <person name="Watanabe T."/>
            <person name="Watanabe T."/>
            <person name="Ryu J.S."/>
            <person name="Kubicek C.P."/>
            <person name="Schmoll M."/>
            <person name="Gaskell J."/>
            <person name="Hammel K.E."/>
            <person name="St John F.J."/>
            <person name="Vanden Wymelenberg A."/>
            <person name="Sabat G."/>
            <person name="Splinter BonDurant S."/>
            <person name="Syed K."/>
            <person name="Yadav J.S."/>
            <person name="Doddapaneni H."/>
            <person name="Subramanian V."/>
            <person name="Lavin J.L."/>
            <person name="Oguiza J.A."/>
            <person name="Perez G."/>
            <person name="Pisabarro A.G."/>
            <person name="Ramirez L."/>
            <person name="Santoyo F."/>
            <person name="Master E."/>
            <person name="Coutinho P.M."/>
            <person name="Henrissat B."/>
            <person name="Lombard V."/>
            <person name="Magnuson J.K."/>
            <person name="Kuees U."/>
            <person name="Hori C."/>
            <person name="Igarashi K."/>
            <person name="Samejima M."/>
            <person name="Held B.W."/>
            <person name="Barry K.W."/>
            <person name="LaButti K.M."/>
            <person name="Lapidus A."/>
            <person name="Lindquist E.A."/>
            <person name="Lucas S.M."/>
            <person name="Riley R."/>
            <person name="Salamov A.A."/>
            <person name="Hoffmeister D."/>
            <person name="Schwenk D."/>
            <person name="Hadar Y."/>
            <person name="Yarden O."/>
            <person name="de Vries R.P."/>
            <person name="Wiebenga A."/>
            <person name="Stenlid J."/>
            <person name="Eastwood D."/>
            <person name="Grigoriev I.V."/>
            <person name="Berka R.M."/>
            <person name="Blanchette R.A."/>
            <person name="Kersten P."/>
            <person name="Martinez A.T."/>
            <person name="Vicuna R."/>
            <person name="Cullen D."/>
        </authorList>
    </citation>
    <scope>NUCLEOTIDE SEQUENCE [LARGE SCALE GENOMIC DNA]</scope>
    <source>
        <strain evidence="2 3">B</strain>
    </source>
</reference>
<gene>
    <name evidence="2" type="ORF">CERSUDRAFT_70036</name>
</gene>
<sequence length="340" mass="36423">MHAFRKRLVCRTPETEVFQEEQHPGSVVNVGQPKVKGPGLTGPSEPQMDLVGVDHGLALNFGTEQYTAGVVSFKVTGKSATGPNVYHDRPEGTISSPHQERGRPIYRAKLSGGTQKNVKGTWDSGSVDKRCDSPCGGMEAIGNSGSSERRYELPCSGTGATWNSGSGNKQCDIPCSSMDATWNGSSSDKRCDISCSGMGGTWNSGSSDRRRNFLCNGTDATWNSSSSDKRRDIPCSGTDATGNSSSSKRQWFRPGGITGTAAPGGTCGHEVRNRRGNIAGKERRKEGALWNPPGRDSIFQSYVLATAVDFDTHTHNLTFVDILELDSSLFPSTTYPPSTT</sequence>
<name>M2RAQ7_CERS8</name>
<protein>
    <submittedName>
        <fullName evidence="2">Uncharacterized protein</fullName>
    </submittedName>
</protein>
<dbReference type="HOGENOM" id="CLU_816358_0_0_1"/>
<accession>M2RAQ7</accession>
<feature type="compositionally biased region" description="Polar residues" evidence="1">
    <location>
        <begin position="238"/>
        <end position="249"/>
    </location>
</feature>
<evidence type="ECO:0000256" key="1">
    <source>
        <dbReference type="SAM" id="MobiDB-lite"/>
    </source>
</evidence>
<evidence type="ECO:0000313" key="3">
    <source>
        <dbReference type="Proteomes" id="UP000016930"/>
    </source>
</evidence>
<feature type="region of interest" description="Disordered" evidence="1">
    <location>
        <begin position="222"/>
        <end position="272"/>
    </location>
</feature>
<evidence type="ECO:0000313" key="2">
    <source>
        <dbReference type="EMBL" id="EMD41495.1"/>
    </source>
</evidence>
<proteinExistence type="predicted"/>
<dbReference type="EMBL" id="KB445791">
    <property type="protein sequence ID" value="EMD41495.1"/>
    <property type="molecule type" value="Genomic_DNA"/>
</dbReference>
<organism evidence="2 3">
    <name type="scientific">Ceriporiopsis subvermispora (strain B)</name>
    <name type="common">White-rot fungus</name>
    <name type="synonym">Gelatoporia subvermispora</name>
    <dbReference type="NCBI Taxonomy" id="914234"/>
    <lineage>
        <taxon>Eukaryota</taxon>
        <taxon>Fungi</taxon>
        <taxon>Dikarya</taxon>
        <taxon>Basidiomycota</taxon>
        <taxon>Agaricomycotina</taxon>
        <taxon>Agaricomycetes</taxon>
        <taxon>Polyporales</taxon>
        <taxon>Gelatoporiaceae</taxon>
        <taxon>Gelatoporia</taxon>
    </lineage>
</organism>
<dbReference type="Proteomes" id="UP000016930">
    <property type="component" value="Unassembled WGS sequence"/>
</dbReference>
<keyword evidence="3" id="KW-1185">Reference proteome</keyword>